<dbReference type="Proteomes" id="UP000176604">
    <property type="component" value="Unassembled WGS sequence"/>
</dbReference>
<dbReference type="Gene3D" id="3.30.2310.20">
    <property type="entry name" value="RelE-like"/>
    <property type="match status" value="1"/>
</dbReference>
<reference evidence="1 2" key="1">
    <citation type="journal article" date="2016" name="Nat. Commun.">
        <title>Thousands of microbial genomes shed light on interconnected biogeochemical processes in an aquifer system.</title>
        <authorList>
            <person name="Anantharaman K."/>
            <person name="Brown C.T."/>
            <person name="Hug L.A."/>
            <person name="Sharon I."/>
            <person name="Castelle C.J."/>
            <person name="Probst A.J."/>
            <person name="Thomas B.C."/>
            <person name="Singh A."/>
            <person name="Wilkins M.J."/>
            <person name="Karaoz U."/>
            <person name="Brodie E.L."/>
            <person name="Williams K.H."/>
            <person name="Hubbard S.S."/>
            <person name="Banfield J.F."/>
        </authorList>
    </citation>
    <scope>NUCLEOTIDE SEQUENCE [LARGE SCALE GENOMIC DNA]</scope>
</reference>
<dbReference type="STRING" id="1802397.A3J43_03220"/>
<evidence type="ECO:0000313" key="1">
    <source>
        <dbReference type="EMBL" id="OGL78237.1"/>
    </source>
</evidence>
<protein>
    <recommendedName>
        <fullName evidence="3">Type II toxin-antitoxin system RelE/ParE family toxin</fullName>
    </recommendedName>
</protein>
<dbReference type="EMBL" id="MGEF01000036">
    <property type="protein sequence ID" value="OGL78237.1"/>
    <property type="molecule type" value="Genomic_DNA"/>
</dbReference>
<accession>A0A1F7UKK9</accession>
<comment type="caution">
    <text evidence="1">The sequence shown here is derived from an EMBL/GenBank/DDBJ whole genome shotgun (WGS) entry which is preliminary data.</text>
</comment>
<dbReference type="SUPFAM" id="SSF143011">
    <property type="entry name" value="RelE-like"/>
    <property type="match status" value="1"/>
</dbReference>
<dbReference type="InterPro" id="IPR035093">
    <property type="entry name" value="RelE/ParE_toxin_dom_sf"/>
</dbReference>
<evidence type="ECO:0000313" key="2">
    <source>
        <dbReference type="Proteomes" id="UP000176604"/>
    </source>
</evidence>
<gene>
    <name evidence="1" type="ORF">A3J43_03220</name>
</gene>
<evidence type="ECO:0008006" key="3">
    <source>
        <dbReference type="Google" id="ProtNLM"/>
    </source>
</evidence>
<proteinExistence type="predicted"/>
<name>A0A1F7UKK9_9BACT</name>
<dbReference type="AlphaFoldDB" id="A0A1F7UKK9"/>
<sequence>MDKIEKALRKLSEKEKDWVKEIVARIVSNDWAGLNVEKLGGYEDTFRVRKGDIRIIFRRDHDGRFFILKVARKSEKTYHGF</sequence>
<organism evidence="1 2">
    <name type="scientific">Candidatus Uhrbacteria bacterium RIFCSPHIGHO2_12_FULL_54_23</name>
    <dbReference type="NCBI Taxonomy" id="1802397"/>
    <lineage>
        <taxon>Bacteria</taxon>
        <taxon>Candidatus Uhriibacteriota</taxon>
    </lineage>
</organism>